<evidence type="ECO:0000256" key="1">
    <source>
        <dbReference type="SAM" id="MobiDB-lite"/>
    </source>
</evidence>
<dbReference type="HOGENOM" id="CLU_3010918_0_0_6"/>
<evidence type="ECO:0008006" key="4">
    <source>
        <dbReference type="Google" id="ProtNLM"/>
    </source>
</evidence>
<dbReference type="EMBL" id="CP003734">
    <property type="protein sequence ID" value="AFO50959.1"/>
    <property type="molecule type" value="Genomic_DNA"/>
</dbReference>
<evidence type="ECO:0000313" key="2">
    <source>
        <dbReference type="EMBL" id="AFO50959.1"/>
    </source>
</evidence>
<feature type="region of interest" description="Disordered" evidence="1">
    <location>
        <begin position="12"/>
        <end position="56"/>
    </location>
</feature>
<gene>
    <name evidence="2" type="ordered locus">T1E_5135</name>
</gene>
<feature type="compositionally biased region" description="Gly residues" evidence="1">
    <location>
        <begin position="19"/>
        <end position="37"/>
    </location>
</feature>
<reference evidence="3" key="1">
    <citation type="journal article" date="2013" name="Microb. Biotechnol.">
        <title>Metabolic potential of the organic-solvent tolerant Pseudomonas putida DOT-T1E deduced from its annotated genome.</title>
        <authorList>
            <person name="Udaondo Z."/>
            <person name="Molina L."/>
            <person name="Daniels C."/>
            <person name="Gomez M.J."/>
            <person name="Molina-Henares M.A."/>
            <person name="Matilla M.A."/>
            <person name="Roca A."/>
            <person name="Fernandez M."/>
            <person name="Duque E."/>
            <person name="Segura A."/>
            <person name="Ramos J.L."/>
        </authorList>
    </citation>
    <scope>NUCLEOTIDE SEQUENCE [LARGE SCALE GENOMIC DNA]</scope>
    <source>
        <strain evidence="3">DOT-T1E</strain>
    </source>
</reference>
<dbReference type="Proteomes" id="UP000006503">
    <property type="component" value="Chromosome"/>
</dbReference>
<proteinExistence type="predicted"/>
<accession>I7CGI9</accession>
<dbReference type="RefSeq" id="WP_014861714.1">
    <property type="nucleotide sequence ID" value="NC_018220.1"/>
</dbReference>
<evidence type="ECO:0000313" key="3">
    <source>
        <dbReference type="Proteomes" id="UP000006503"/>
    </source>
</evidence>
<name>I7CGI9_PSEPT</name>
<dbReference type="AlphaFoldDB" id="I7CGI9"/>
<protein>
    <recommendedName>
        <fullName evidence="4">Glycine zipper domain-containing protein</fullName>
    </recommendedName>
</protein>
<organism evidence="2 3">
    <name type="scientific">Pseudomonas putida (strain DOT-T1E)</name>
    <dbReference type="NCBI Taxonomy" id="1196325"/>
    <lineage>
        <taxon>Bacteria</taxon>
        <taxon>Pseudomonadati</taxon>
        <taxon>Pseudomonadota</taxon>
        <taxon>Gammaproteobacteria</taxon>
        <taxon>Pseudomonadales</taxon>
        <taxon>Pseudomonadaceae</taxon>
        <taxon>Pseudomonas</taxon>
    </lineage>
</organism>
<sequence length="56" mass="5570">MIEIAGAALRPFARSSVGGKTGSTVGAGLGGAAGGALGNHLGDDNRGSKKHHRHRH</sequence>
<dbReference type="KEGG" id="ppx:T1E_5135"/>
<dbReference type="PATRIC" id="fig|1196325.3.peg.5088"/>